<dbReference type="GO" id="GO:0005385">
    <property type="term" value="F:zinc ion transmembrane transporter activity"/>
    <property type="evidence" value="ECO:0007669"/>
    <property type="project" value="TreeGrafter"/>
</dbReference>
<keyword evidence="10" id="KW-1185">Reference proteome</keyword>
<dbReference type="PANTHER" id="PTHR11040:SF211">
    <property type="entry name" value="ZINC TRANSPORTER ZIP11"/>
    <property type="match status" value="1"/>
</dbReference>
<evidence type="ECO:0000256" key="1">
    <source>
        <dbReference type="ARBA" id="ARBA00004651"/>
    </source>
</evidence>
<evidence type="ECO:0000256" key="6">
    <source>
        <dbReference type="ARBA" id="ARBA00022989"/>
    </source>
</evidence>
<comment type="similarity">
    <text evidence="2">Belongs to the ZIP transporter (TC 2.A.5) family.</text>
</comment>
<dbReference type="InterPro" id="IPR003689">
    <property type="entry name" value="ZIP"/>
</dbReference>
<dbReference type="Pfam" id="PF02535">
    <property type="entry name" value="Zip"/>
    <property type="match status" value="1"/>
</dbReference>
<keyword evidence="7 8" id="KW-0472">Membrane</keyword>
<evidence type="ECO:0000256" key="2">
    <source>
        <dbReference type="ARBA" id="ARBA00006939"/>
    </source>
</evidence>
<dbReference type="EMBL" id="DF976999">
    <property type="protein sequence ID" value="GAQ24379.1"/>
    <property type="molecule type" value="Genomic_DNA"/>
</dbReference>
<feature type="transmembrane region" description="Helical" evidence="8">
    <location>
        <begin position="107"/>
        <end position="130"/>
    </location>
</feature>
<feature type="transmembrane region" description="Helical" evidence="8">
    <location>
        <begin position="196"/>
        <end position="214"/>
    </location>
</feature>
<dbReference type="STRING" id="224999.GCA_001485475_00361"/>
<accession>A0A0U9HE21</accession>
<dbReference type="RefSeq" id="WP_059031453.1">
    <property type="nucleotide sequence ID" value="NZ_BSDN01000001.1"/>
</dbReference>
<feature type="transmembrane region" description="Helical" evidence="8">
    <location>
        <begin position="35"/>
        <end position="53"/>
    </location>
</feature>
<dbReference type="AlphaFoldDB" id="A0A0U9HE21"/>
<protein>
    <submittedName>
        <fullName evidence="9">Zinc transporter, ZIP family</fullName>
    </submittedName>
</protein>
<keyword evidence="6 8" id="KW-1133">Transmembrane helix</keyword>
<gene>
    <name evidence="9" type="ORF">TSYNT_5205</name>
</gene>
<evidence type="ECO:0000256" key="3">
    <source>
        <dbReference type="ARBA" id="ARBA00022475"/>
    </source>
</evidence>
<proteinExistence type="inferred from homology"/>
<feature type="transmembrane region" description="Helical" evidence="8">
    <location>
        <begin position="226"/>
        <end position="246"/>
    </location>
</feature>
<feature type="transmembrane region" description="Helical" evidence="8">
    <location>
        <begin position="169"/>
        <end position="190"/>
    </location>
</feature>
<comment type="subcellular location">
    <subcellularLocation>
        <location evidence="1">Cell membrane</location>
        <topology evidence="1">Multi-pass membrane protein</topology>
    </subcellularLocation>
</comment>
<keyword evidence="3" id="KW-1003">Cell membrane</keyword>
<reference evidence="9" key="1">
    <citation type="journal article" date="2016" name="Genome Announc.">
        <title>Draft Genome Sequence of the Syntrophic Lactate-Degrading Bacterium Tepidanaerobacter syntrophicus JLT.</title>
        <authorList>
            <person name="Matsuura N."/>
            <person name="Ohashi A."/>
            <person name="Tourlousse D.M."/>
            <person name="Sekiguchi Y."/>
        </authorList>
    </citation>
    <scope>NUCLEOTIDE SEQUENCE [LARGE SCALE GENOMIC DNA]</scope>
    <source>
        <strain evidence="9">JL</strain>
    </source>
</reference>
<sequence>MHILDVTLIGTFAGVLGTAMGGLIIVLLGKPEATVLSSVLALAGGIMLSVVFSDLLPEAIKAAGPVYAFIGLVIGVAFLLLLDFYLPHSHLQKGTDSDFKRAKYLHTGILIGIGIAMHNFPEGLAIGSGYTVSEHFGVSLAFVIFLQNIPEGMAMAAPMKAGYARNWNILLWTGLAGIPMGIGAFFGVIAGGISNVILSLALGFAAGAMLYIVFDELLPEANELSAGHSATFGSILGIILGLVVSLF</sequence>
<keyword evidence="4 8" id="KW-0812">Transmembrane</keyword>
<evidence type="ECO:0000313" key="10">
    <source>
        <dbReference type="Proteomes" id="UP000062160"/>
    </source>
</evidence>
<organism evidence="9">
    <name type="scientific">Tepidanaerobacter syntrophicus</name>
    <dbReference type="NCBI Taxonomy" id="224999"/>
    <lineage>
        <taxon>Bacteria</taxon>
        <taxon>Bacillati</taxon>
        <taxon>Bacillota</taxon>
        <taxon>Clostridia</taxon>
        <taxon>Thermosediminibacterales</taxon>
        <taxon>Tepidanaerobacteraceae</taxon>
        <taxon>Tepidanaerobacter</taxon>
    </lineage>
</organism>
<evidence type="ECO:0000313" key="9">
    <source>
        <dbReference type="EMBL" id="GAQ24379.1"/>
    </source>
</evidence>
<dbReference type="OrthoDB" id="9787346at2"/>
<feature type="transmembrane region" description="Helical" evidence="8">
    <location>
        <begin position="136"/>
        <end position="157"/>
    </location>
</feature>
<keyword evidence="5" id="KW-0862">Zinc</keyword>
<feature type="transmembrane region" description="Helical" evidence="8">
    <location>
        <begin position="65"/>
        <end position="86"/>
    </location>
</feature>
<dbReference type="Proteomes" id="UP000062160">
    <property type="component" value="Unassembled WGS sequence"/>
</dbReference>
<dbReference type="GO" id="GO:0005886">
    <property type="term" value="C:plasma membrane"/>
    <property type="evidence" value="ECO:0007669"/>
    <property type="project" value="UniProtKB-SubCell"/>
</dbReference>
<feature type="transmembrane region" description="Helical" evidence="8">
    <location>
        <begin position="6"/>
        <end position="28"/>
    </location>
</feature>
<dbReference type="PANTHER" id="PTHR11040">
    <property type="entry name" value="ZINC/IRON TRANSPORTER"/>
    <property type="match status" value="1"/>
</dbReference>
<name>A0A0U9HE21_9FIRM</name>
<evidence type="ECO:0000256" key="8">
    <source>
        <dbReference type="SAM" id="Phobius"/>
    </source>
</evidence>
<evidence type="ECO:0000256" key="7">
    <source>
        <dbReference type="ARBA" id="ARBA00023136"/>
    </source>
</evidence>
<evidence type="ECO:0000256" key="4">
    <source>
        <dbReference type="ARBA" id="ARBA00022692"/>
    </source>
</evidence>
<evidence type="ECO:0000256" key="5">
    <source>
        <dbReference type="ARBA" id="ARBA00022833"/>
    </source>
</evidence>